<dbReference type="InterPro" id="IPR029058">
    <property type="entry name" value="AB_hydrolase_fold"/>
</dbReference>
<dbReference type="InterPro" id="IPR005945">
    <property type="entry name" value="Pro_imino_pep"/>
</dbReference>
<accession>A0AAD6TRI2</accession>
<proteinExistence type="inferred from homology"/>
<dbReference type="Gene3D" id="3.40.50.1820">
    <property type="entry name" value="alpha/beta hydrolase"/>
    <property type="match status" value="1"/>
</dbReference>
<evidence type="ECO:0000259" key="3">
    <source>
        <dbReference type="Pfam" id="PF00561"/>
    </source>
</evidence>
<keyword evidence="5" id="KW-1185">Reference proteome</keyword>
<dbReference type="AlphaFoldDB" id="A0AAD6TRI2"/>
<feature type="domain" description="AB hydrolase-1" evidence="3">
    <location>
        <begin position="35"/>
        <end position="294"/>
    </location>
</feature>
<dbReference type="SUPFAM" id="SSF53474">
    <property type="entry name" value="alpha/beta-Hydrolases"/>
    <property type="match status" value="1"/>
</dbReference>
<dbReference type="Pfam" id="PF00561">
    <property type="entry name" value="Abhydrolase_1"/>
    <property type="match status" value="1"/>
</dbReference>
<evidence type="ECO:0000313" key="5">
    <source>
        <dbReference type="Proteomes" id="UP001222325"/>
    </source>
</evidence>
<dbReference type="InterPro" id="IPR000073">
    <property type="entry name" value="AB_hydrolase_1"/>
</dbReference>
<reference evidence="4" key="1">
    <citation type="submission" date="2023-03" db="EMBL/GenBank/DDBJ databases">
        <title>Massive genome expansion in bonnet fungi (Mycena s.s.) driven by repeated elements and novel gene families across ecological guilds.</title>
        <authorList>
            <consortium name="Lawrence Berkeley National Laboratory"/>
            <person name="Harder C.B."/>
            <person name="Miyauchi S."/>
            <person name="Viragh M."/>
            <person name="Kuo A."/>
            <person name="Thoen E."/>
            <person name="Andreopoulos B."/>
            <person name="Lu D."/>
            <person name="Skrede I."/>
            <person name="Drula E."/>
            <person name="Henrissat B."/>
            <person name="Morin E."/>
            <person name="Kohler A."/>
            <person name="Barry K."/>
            <person name="LaButti K."/>
            <person name="Morin E."/>
            <person name="Salamov A."/>
            <person name="Lipzen A."/>
            <person name="Mereny Z."/>
            <person name="Hegedus B."/>
            <person name="Baldrian P."/>
            <person name="Stursova M."/>
            <person name="Weitz H."/>
            <person name="Taylor A."/>
            <person name="Grigoriev I.V."/>
            <person name="Nagy L.G."/>
            <person name="Martin F."/>
            <person name="Kauserud H."/>
        </authorList>
    </citation>
    <scope>NUCLEOTIDE SEQUENCE</scope>
    <source>
        <strain evidence="4">CBHHK173m</strain>
    </source>
</reference>
<dbReference type="Proteomes" id="UP001222325">
    <property type="component" value="Unassembled WGS sequence"/>
</dbReference>
<organism evidence="4 5">
    <name type="scientific">Mycena belliarum</name>
    <dbReference type="NCBI Taxonomy" id="1033014"/>
    <lineage>
        <taxon>Eukaryota</taxon>
        <taxon>Fungi</taxon>
        <taxon>Dikarya</taxon>
        <taxon>Basidiomycota</taxon>
        <taxon>Agaricomycotina</taxon>
        <taxon>Agaricomycetes</taxon>
        <taxon>Agaricomycetidae</taxon>
        <taxon>Agaricales</taxon>
        <taxon>Marasmiineae</taxon>
        <taxon>Mycenaceae</taxon>
        <taxon>Mycena</taxon>
    </lineage>
</organism>
<protein>
    <submittedName>
        <fullName evidence="4">Proline-specific peptidase</fullName>
    </submittedName>
</protein>
<dbReference type="PRINTS" id="PR00793">
    <property type="entry name" value="PROAMNOPTASE"/>
</dbReference>
<dbReference type="InterPro" id="IPR050266">
    <property type="entry name" value="AB_hydrolase_sf"/>
</dbReference>
<dbReference type="NCBIfam" id="TIGR01250">
    <property type="entry name" value="pro_imino_pep_2"/>
    <property type="match status" value="1"/>
</dbReference>
<dbReference type="GO" id="GO:0006508">
    <property type="term" value="P:proteolysis"/>
    <property type="evidence" value="ECO:0007669"/>
    <property type="project" value="InterPro"/>
</dbReference>
<sequence>MPTPSSTGTIDFVFRGETFQTAFKVFGDLKSKGRPLIALHGGPGIMHQYILPLAELAASQGMPVIFYDQIGCGASSKATTHPDLENKPAEFWTAELFMAELDTVLAYFKVGGDYDLYGHSWGGMLAANYVISRNPQGLRRLVLSDAPASMELWAVGTNALLAEFPADFRAMLKKHEDAGTTDSAEYQQGIQEFNEKHLCTVKPWPADLVSAFADLEKDATVYSTMIGPSEFNITGTLKEWNVVDDLGRIHVPTLLINGRYDDAQDVAVVPFFEKIPRVKWVQFAESSHMPFFEEKERYLKVLGDFLSGEN</sequence>
<dbReference type="PANTHER" id="PTHR43798:SF33">
    <property type="entry name" value="HYDROLASE, PUTATIVE (AFU_ORTHOLOGUE AFUA_2G14860)-RELATED"/>
    <property type="match status" value="1"/>
</dbReference>
<evidence type="ECO:0000313" key="4">
    <source>
        <dbReference type="EMBL" id="KAJ7076113.1"/>
    </source>
</evidence>
<dbReference type="GO" id="GO:0008233">
    <property type="term" value="F:peptidase activity"/>
    <property type="evidence" value="ECO:0007669"/>
    <property type="project" value="InterPro"/>
</dbReference>
<comment type="caution">
    <text evidence="4">The sequence shown here is derived from an EMBL/GenBank/DDBJ whole genome shotgun (WGS) entry which is preliminary data.</text>
</comment>
<name>A0AAD6TRI2_9AGAR</name>
<dbReference type="PANTHER" id="PTHR43798">
    <property type="entry name" value="MONOACYLGLYCEROL LIPASE"/>
    <property type="match status" value="1"/>
</dbReference>
<dbReference type="InterPro" id="IPR002410">
    <property type="entry name" value="Peptidase_S33"/>
</dbReference>
<gene>
    <name evidence="4" type="ORF">B0H15DRAFT_925265</name>
</gene>
<keyword evidence="2" id="KW-0378">Hydrolase</keyword>
<dbReference type="GO" id="GO:0016020">
    <property type="term" value="C:membrane"/>
    <property type="evidence" value="ECO:0007669"/>
    <property type="project" value="TreeGrafter"/>
</dbReference>
<evidence type="ECO:0000256" key="2">
    <source>
        <dbReference type="ARBA" id="ARBA00022801"/>
    </source>
</evidence>
<comment type="similarity">
    <text evidence="1">Belongs to the peptidase S33 family.</text>
</comment>
<dbReference type="EMBL" id="JARJCN010000085">
    <property type="protein sequence ID" value="KAJ7076113.1"/>
    <property type="molecule type" value="Genomic_DNA"/>
</dbReference>
<dbReference type="PIRSF" id="PIRSF005539">
    <property type="entry name" value="Pept_S33_TRI_F1"/>
    <property type="match status" value="1"/>
</dbReference>
<evidence type="ECO:0000256" key="1">
    <source>
        <dbReference type="ARBA" id="ARBA00010088"/>
    </source>
</evidence>